<proteinExistence type="inferred from homology"/>
<reference evidence="3 4" key="1">
    <citation type="submission" date="2019-11" db="EMBL/GenBank/DDBJ databases">
        <title>Draft genome of Amycolatopsis RM579.</title>
        <authorList>
            <person name="Duangmal K."/>
            <person name="Mingma R."/>
        </authorList>
    </citation>
    <scope>NUCLEOTIDE SEQUENCE [LARGE SCALE GENOMIC DNA]</scope>
    <source>
        <strain evidence="3 4">RM579</strain>
    </source>
</reference>
<evidence type="ECO:0000259" key="2">
    <source>
        <dbReference type="Pfam" id="PF00582"/>
    </source>
</evidence>
<organism evidence="3 4">
    <name type="scientific">Amycolatopsis pithecellobii</name>
    <dbReference type="NCBI Taxonomy" id="664692"/>
    <lineage>
        <taxon>Bacteria</taxon>
        <taxon>Bacillati</taxon>
        <taxon>Actinomycetota</taxon>
        <taxon>Actinomycetes</taxon>
        <taxon>Pseudonocardiales</taxon>
        <taxon>Pseudonocardiaceae</taxon>
        <taxon>Amycolatopsis</taxon>
    </lineage>
</organism>
<evidence type="ECO:0000313" key="3">
    <source>
        <dbReference type="EMBL" id="MTD54618.1"/>
    </source>
</evidence>
<dbReference type="EMBL" id="WMBA01000013">
    <property type="protein sequence ID" value="MTD54618.1"/>
    <property type="molecule type" value="Genomic_DNA"/>
</dbReference>
<dbReference type="AlphaFoldDB" id="A0A6N7YRR9"/>
<sequence>MTSADDAIVVGVDGSEQATRALRWAAGEAALRNLRLHVVFAFAPPGGVCGAGLSVPRQVYADFVHAGHELLRDAAETAHAVAGDVVVTSEMPNELPSPMLIELSRTARTVVVGASGSGGFAGMLAGSTAVAVAGHAHCPVLVVRGREMDAASPVVAGVDGSPDSESALGVAFEEASWRNVPLVAVHAWRDTGDEPWRMLAECLAGWAEKYPDVPVDRVVARDRPRQQLLHWTEQAQLIVIGSRGRGGFPGLMLGSVGHALVHHAQCPLLIVRPRIA</sequence>
<evidence type="ECO:0000256" key="1">
    <source>
        <dbReference type="ARBA" id="ARBA00008791"/>
    </source>
</evidence>
<dbReference type="SUPFAM" id="SSF52402">
    <property type="entry name" value="Adenine nucleotide alpha hydrolases-like"/>
    <property type="match status" value="2"/>
</dbReference>
<dbReference type="Pfam" id="PF00582">
    <property type="entry name" value="Usp"/>
    <property type="match status" value="2"/>
</dbReference>
<dbReference type="InterPro" id="IPR014729">
    <property type="entry name" value="Rossmann-like_a/b/a_fold"/>
</dbReference>
<dbReference type="InterPro" id="IPR006016">
    <property type="entry name" value="UspA"/>
</dbReference>
<dbReference type="RefSeq" id="WP_154756831.1">
    <property type="nucleotide sequence ID" value="NZ_WMBA01000013.1"/>
</dbReference>
<feature type="domain" description="UspA" evidence="2">
    <location>
        <begin position="8"/>
        <end position="144"/>
    </location>
</feature>
<accession>A0A6N7YRR9</accession>
<dbReference type="PANTHER" id="PTHR46268">
    <property type="entry name" value="STRESS RESPONSE PROTEIN NHAX"/>
    <property type="match status" value="1"/>
</dbReference>
<gene>
    <name evidence="3" type="ORF">GKO32_11595</name>
</gene>
<dbReference type="PRINTS" id="PR01438">
    <property type="entry name" value="UNVRSLSTRESS"/>
</dbReference>
<dbReference type="PANTHER" id="PTHR46268:SF6">
    <property type="entry name" value="UNIVERSAL STRESS PROTEIN UP12"/>
    <property type="match status" value="1"/>
</dbReference>
<protein>
    <submittedName>
        <fullName evidence="3">Universal stress protein</fullName>
    </submittedName>
</protein>
<dbReference type="Proteomes" id="UP000440096">
    <property type="component" value="Unassembled WGS sequence"/>
</dbReference>
<comment type="caution">
    <text evidence="3">The sequence shown here is derived from an EMBL/GenBank/DDBJ whole genome shotgun (WGS) entry which is preliminary data.</text>
</comment>
<comment type="similarity">
    <text evidence="1">Belongs to the universal stress protein A family.</text>
</comment>
<feature type="domain" description="UspA" evidence="2">
    <location>
        <begin position="153"/>
        <end position="272"/>
    </location>
</feature>
<dbReference type="Gene3D" id="3.40.50.620">
    <property type="entry name" value="HUPs"/>
    <property type="match status" value="2"/>
</dbReference>
<dbReference type="OrthoDB" id="3404132at2"/>
<keyword evidence="4" id="KW-1185">Reference proteome</keyword>
<name>A0A6N7YRR9_9PSEU</name>
<evidence type="ECO:0000313" key="4">
    <source>
        <dbReference type="Proteomes" id="UP000440096"/>
    </source>
</evidence>
<dbReference type="InterPro" id="IPR006015">
    <property type="entry name" value="Universal_stress_UspA"/>
</dbReference>